<feature type="transmembrane region" description="Helical" evidence="1">
    <location>
        <begin position="7"/>
        <end position="29"/>
    </location>
</feature>
<keyword evidence="1" id="KW-0472">Membrane</keyword>
<evidence type="ECO:0000313" key="3">
    <source>
        <dbReference type="Proteomes" id="UP000606396"/>
    </source>
</evidence>
<proteinExistence type="predicted"/>
<dbReference type="Proteomes" id="UP000606396">
    <property type="component" value="Unassembled WGS sequence"/>
</dbReference>
<feature type="transmembrane region" description="Helical" evidence="1">
    <location>
        <begin position="62"/>
        <end position="84"/>
    </location>
</feature>
<dbReference type="EMBL" id="JACJTC010000008">
    <property type="protein sequence ID" value="MBD2612223.1"/>
    <property type="molecule type" value="Genomic_DNA"/>
</dbReference>
<name>A0ABR8HAV2_NOSPU</name>
<keyword evidence="3" id="KW-1185">Reference proteome</keyword>
<sequence>MAKEASAATTVMSVISLVFGIIGLLASFIPCFGTFAIWLALPSSVLGGIATYLAYSKAESKVFPLVALTISTIGLVISGTQIIALNGATRSIQDGIQRGLEQGR</sequence>
<gene>
    <name evidence="2" type="ORF">H6G94_13200</name>
</gene>
<feature type="transmembrane region" description="Helical" evidence="1">
    <location>
        <begin position="35"/>
        <end position="55"/>
    </location>
</feature>
<evidence type="ECO:0000313" key="2">
    <source>
        <dbReference type="EMBL" id="MBD2612223.1"/>
    </source>
</evidence>
<keyword evidence="1" id="KW-0812">Transmembrane</keyword>
<keyword evidence="1" id="KW-1133">Transmembrane helix</keyword>
<organism evidence="2 3">
    <name type="scientific">Nostoc punctiforme FACHB-252</name>
    <dbReference type="NCBI Taxonomy" id="1357509"/>
    <lineage>
        <taxon>Bacteria</taxon>
        <taxon>Bacillati</taxon>
        <taxon>Cyanobacteriota</taxon>
        <taxon>Cyanophyceae</taxon>
        <taxon>Nostocales</taxon>
        <taxon>Nostocaceae</taxon>
        <taxon>Nostoc</taxon>
    </lineage>
</organism>
<accession>A0ABR8HAV2</accession>
<evidence type="ECO:0000256" key="1">
    <source>
        <dbReference type="SAM" id="Phobius"/>
    </source>
</evidence>
<protein>
    <submittedName>
        <fullName evidence="2">Uncharacterized protein</fullName>
    </submittedName>
</protein>
<reference evidence="2 3" key="1">
    <citation type="journal article" date="2020" name="ISME J.">
        <title>Comparative genomics reveals insights into cyanobacterial evolution and habitat adaptation.</title>
        <authorList>
            <person name="Chen M.Y."/>
            <person name="Teng W.K."/>
            <person name="Zhao L."/>
            <person name="Hu C.X."/>
            <person name="Zhou Y.K."/>
            <person name="Han B.P."/>
            <person name="Song L.R."/>
            <person name="Shu W.S."/>
        </authorList>
    </citation>
    <scope>NUCLEOTIDE SEQUENCE [LARGE SCALE GENOMIC DNA]</scope>
    <source>
        <strain evidence="2 3">FACHB-252</strain>
    </source>
</reference>
<dbReference type="RefSeq" id="WP_190949788.1">
    <property type="nucleotide sequence ID" value="NZ_JACJTC010000008.1"/>
</dbReference>
<comment type="caution">
    <text evidence="2">The sequence shown here is derived from an EMBL/GenBank/DDBJ whole genome shotgun (WGS) entry which is preliminary data.</text>
</comment>